<sequence length="162" mass="19413">MIPEQCCLRNNEEDFTNFILYFEQSNVNENIKREVLDILPLLKNLNYDLINVLYEDLEIEFELIFFEPTADDSGKVIITFRDLSFKIYINGCKFRSEDFLDKTVNDILYLILSGEYFVTETFYNDELLSFEVQFMDMKKKSEYGLFNFYKKNIKTSLKEKII</sequence>
<evidence type="ECO:0000313" key="2">
    <source>
        <dbReference type="Proteomes" id="UP000244929"/>
    </source>
</evidence>
<accession>A0A2S1QVQ4</accession>
<dbReference type="AlphaFoldDB" id="A0A2S1QVQ4"/>
<organism evidence="1 2">
    <name type="scientific">Flavobacterium album</name>
    <dbReference type="NCBI Taxonomy" id="2175091"/>
    <lineage>
        <taxon>Bacteria</taxon>
        <taxon>Pseudomonadati</taxon>
        <taxon>Bacteroidota</taxon>
        <taxon>Flavobacteriia</taxon>
        <taxon>Flavobacteriales</taxon>
        <taxon>Flavobacteriaceae</taxon>
        <taxon>Flavobacterium</taxon>
    </lineage>
</organism>
<dbReference type="EMBL" id="CP029186">
    <property type="protein sequence ID" value="AWH84311.1"/>
    <property type="molecule type" value="Genomic_DNA"/>
</dbReference>
<dbReference type="RefSeq" id="WP_108777019.1">
    <property type="nucleotide sequence ID" value="NZ_CP029186.1"/>
</dbReference>
<reference evidence="1 2" key="1">
    <citation type="submission" date="2018-04" db="EMBL/GenBank/DDBJ databases">
        <title>Genome sequencing of Flavobacterium sp. HYN0059.</title>
        <authorList>
            <person name="Yi H."/>
            <person name="Baek C."/>
        </authorList>
    </citation>
    <scope>NUCLEOTIDE SEQUENCE [LARGE SCALE GENOMIC DNA]</scope>
    <source>
        <strain evidence="1 2">HYN0059</strain>
    </source>
</reference>
<proteinExistence type="predicted"/>
<protein>
    <submittedName>
        <fullName evidence="1">Uncharacterized protein</fullName>
    </submittedName>
</protein>
<dbReference type="Proteomes" id="UP000244929">
    <property type="component" value="Chromosome"/>
</dbReference>
<evidence type="ECO:0000313" key="1">
    <source>
        <dbReference type="EMBL" id="AWH84311.1"/>
    </source>
</evidence>
<name>A0A2S1QVQ4_9FLAO</name>
<keyword evidence="2" id="KW-1185">Reference proteome</keyword>
<dbReference type="KEGG" id="falb:HYN59_03910"/>
<gene>
    <name evidence="1" type="ORF">HYN59_03910</name>
</gene>